<dbReference type="InterPro" id="IPR012893">
    <property type="entry name" value="HipA-like_C"/>
</dbReference>
<dbReference type="Proteomes" id="UP000076234">
    <property type="component" value="Chromosome"/>
</dbReference>
<reference evidence="6 7" key="2">
    <citation type="journal article" date="2016" name="Genome Announc.">
        <title>Complete Genome Sequence of Sphingopyxis terrae Strain 203-1 (NBRC 111660), a Polyethylene Glycol Degrader.</title>
        <authorList>
            <person name="Ohtsubo Y."/>
            <person name="Nonoyama S."/>
            <person name="Nagata Y."/>
            <person name="Numata M."/>
            <person name="Tsuchikane K."/>
            <person name="Hosoyama A."/>
            <person name="Yamazoe A."/>
            <person name="Tsuda M."/>
            <person name="Fujita N."/>
            <person name="Kawai F."/>
        </authorList>
    </citation>
    <scope>NUCLEOTIDE SEQUENCE [LARGE SCALE GENOMIC DNA]</scope>
    <source>
        <strain evidence="6 7">203-1</strain>
    </source>
</reference>
<evidence type="ECO:0000259" key="5">
    <source>
        <dbReference type="Pfam" id="PF13657"/>
    </source>
</evidence>
<dbReference type="InterPro" id="IPR052028">
    <property type="entry name" value="HipA_Ser/Thr_kinase"/>
</dbReference>
<feature type="domain" description="HipA N-terminal subdomain 1" evidence="5">
    <location>
        <begin position="7"/>
        <end position="83"/>
    </location>
</feature>
<evidence type="ECO:0000256" key="1">
    <source>
        <dbReference type="ARBA" id="ARBA00010164"/>
    </source>
</evidence>
<name>A0A142VVV1_9SPHN</name>
<evidence type="ECO:0000313" key="7">
    <source>
        <dbReference type="Proteomes" id="UP000076234"/>
    </source>
</evidence>
<evidence type="ECO:0000256" key="2">
    <source>
        <dbReference type="ARBA" id="ARBA00022679"/>
    </source>
</evidence>
<evidence type="ECO:0000259" key="4">
    <source>
        <dbReference type="Pfam" id="PF07804"/>
    </source>
</evidence>
<feature type="domain" description="HipA-like C-terminal" evidence="4">
    <location>
        <begin position="111"/>
        <end position="338"/>
    </location>
</feature>
<reference evidence="7" key="1">
    <citation type="submission" date="2015-11" db="EMBL/GenBank/DDBJ databases">
        <title>Complete genome sequence of a polyethylene glycol-degrading strain Sphingopyxis terrae strain 203-1 (NBRC 15098).</title>
        <authorList>
            <person name="Yoshiyuki O."/>
            <person name="Shouta N."/>
            <person name="Nagata Y."/>
            <person name="Numata M."/>
            <person name="Tsuchikane K."/>
            <person name="Hosoyama A."/>
            <person name="Yamazoe A."/>
            <person name="Tsuda M."/>
            <person name="Fujita N."/>
            <person name="Kawai F."/>
        </authorList>
    </citation>
    <scope>NUCLEOTIDE SEQUENCE [LARGE SCALE GENOMIC DNA]</scope>
    <source>
        <strain evidence="7">203-1</strain>
    </source>
</reference>
<dbReference type="EMBL" id="CP013342">
    <property type="protein sequence ID" value="AMU93852.1"/>
    <property type="molecule type" value="Genomic_DNA"/>
</dbReference>
<dbReference type="PANTHER" id="PTHR37419">
    <property type="entry name" value="SERINE/THREONINE-PROTEIN KINASE TOXIN HIPA"/>
    <property type="match status" value="1"/>
</dbReference>
<gene>
    <name evidence="6" type="ORF">AOA14_04445</name>
</gene>
<dbReference type="RefSeq" id="WP_082819819.1">
    <property type="nucleotide sequence ID" value="NZ_CP013342.1"/>
</dbReference>
<dbReference type="GO" id="GO:0005829">
    <property type="term" value="C:cytosol"/>
    <property type="evidence" value="ECO:0007669"/>
    <property type="project" value="TreeGrafter"/>
</dbReference>
<protein>
    <recommendedName>
        <fullName evidence="8">Phosphatidylinositol kinase</fullName>
    </recommendedName>
</protein>
<dbReference type="Gene3D" id="1.10.1070.20">
    <property type="match status" value="1"/>
</dbReference>
<dbReference type="InterPro" id="IPR017508">
    <property type="entry name" value="HipA_N1"/>
</dbReference>
<comment type="similarity">
    <text evidence="1">Belongs to the HipA Ser/Thr kinase family.</text>
</comment>
<sequence>MLSEIGSDSQFTYAGGWSTDIACALPATRRDHVYRGGLIPFFQHLGPEGWLRGLQARAGGASDQDDFGILLQYGADCIGAVGVLPADGIAPVHNVEGSVTEEAAVTASRTVSGVQRKLLAWHDGSGYRPSVEAGDPATYIAKFNHNDEPTLVQNENLSLTLAREILGEAEITRARPAVIAGIEGLALLVERFDRDGEERLRLEDFAQILGKPRGAEFGGKYDSSYEEAASAITAYSARPRLDLDRYFRLVVFNFALGNADAHLKNFSLLEKPEGLRLSPAYDLLNSLLYPFSRETALAIGGKKREFDTLSRAVLETFGQEIGLPKAAVDLALADLAKRLGDPKTLRFGTPVAESDFRARFKQGVEENSRRIFA</sequence>
<dbReference type="NCBIfam" id="TIGR03071">
    <property type="entry name" value="couple_hipA"/>
    <property type="match status" value="1"/>
</dbReference>
<dbReference type="KEGG" id="ster:AOA14_04445"/>
<dbReference type="PANTHER" id="PTHR37419:SF1">
    <property type="entry name" value="SERINE_THREONINE-PROTEIN KINASE TOXIN HIPA"/>
    <property type="match status" value="1"/>
</dbReference>
<organism evidence="6 7">
    <name type="scientific">Sphingopyxis terrae subsp. terrae NBRC 15098</name>
    <dbReference type="NCBI Taxonomy" id="1219058"/>
    <lineage>
        <taxon>Bacteria</taxon>
        <taxon>Pseudomonadati</taxon>
        <taxon>Pseudomonadota</taxon>
        <taxon>Alphaproteobacteria</taxon>
        <taxon>Sphingomonadales</taxon>
        <taxon>Sphingomonadaceae</taxon>
        <taxon>Sphingopyxis</taxon>
    </lineage>
</organism>
<keyword evidence="3" id="KW-0418">Kinase</keyword>
<dbReference type="GO" id="GO:0004674">
    <property type="term" value="F:protein serine/threonine kinase activity"/>
    <property type="evidence" value="ECO:0007669"/>
    <property type="project" value="TreeGrafter"/>
</dbReference>
<dbReference type="AlphaFoldDB" id="A0A142VVV1"/>
<evidence type="ECO:0000313" key="6">
    <source>
        <dbReference type="EMBL" id="AMU93852.1"/>
    </source>
</evidence>
<evidence type="ECO:0000256" key="3">
    <source>
        <dbReference type="ARBA" id="ARBA00022777"/>
    </source>
</evidence>
<evidence type="ECO:0008006" key="8">
    <source>
        <dbReference type="Google" id="ProtNLM"/>
    </source>
</evidence>
<dbReference type="Pfam" id="PF07804">
    <property type="entry name" value="HipA_C"/>
    <property type="match status" value="1"/>
</dbReference>
<dbReference type="Pfam" id="PF13657">
    <property type="entry name" value="Couple_hipA"/>
    <property type="match status" value="1"/>
</dbReference>
<keyword evidence="2" id="KW-0808">Transferase</keyword>
<proteinExistence type="inferred from homology"/>
<dbReference type="STRING" id="1219058.AOA14_04445"/>
<accession>A0A142VVV1</accession>